<gene>
    <name evidence="3" type="ORF">ACFQO7_11145</name>
</gene>
<protein>
    <submittedName>
        <fullName evidence="3">HIT family protein</fullName>
        <ecNumber evidence="3">2.1.1.-</ecNumber>
    </submittedName>
</protein>
<feature type="short sequence motif" description="Histidine triad motif" evidence="1">
    <location>
        <begin position="120"/>
        <end position="124"/>
    </location>
</feature>
<dbReference type="Proteomes" id="UP001596392">
    <property type="component" value="Unassembled WGS sequence"/>
</dbReference>
<dbReference type="GO" id="GO:0008168">
    <property type="term" value="F:methyltransferase activity"/>
    <property type="evidence" value="ECO:0007669"/>
    <property type="project" value="UniProtKB-KW"/>
</dbReference>
<reference evidence="4" key="1">
    <citation type="journal article" date="2019" name="Int. J. Syst. Evol. Microbiol.">
        <title>The Global Catalogue of Microorganisms (GCM) 10K type strain sequencing project: providing services to taxonomists for standard genome sequencing and annotation.</title>
        <authorList>
            <consortium name="The Broad Institute Genomics Platform"/>
            <consortium name="The Broad Institute Genome Sequencing Center for Infectious Disease"/>
            <person name="Wu L."/>
            <person name="Ma J."/>
        </authorList>
    </citation>
    <scope>NUCLEOTIDE SEQUENCE [LARGE SCALE GENOMIC DNA]</scope>
    <source>
        <strain evidence="4">CGMCC 1.9106</strain>
    </source>
</reference>
<dbReference type="RefSeq" id="WP_376806282.1">
    <property type="nucleotide sequence ID" value="NZ_JBHTAC010000009.1"/>
</dbReference>
<keyword evidence="3" id="KW-0808">Transferase</keyword>
<sequence>MLYNIANYRTDEQRSKMIRLEENGICIFCTDHLVGDPARIPVWRNTHWAVVPNDFPYQGTRRHLLLVPDEHVADLVDLSPAAKEDFWAALGWVRDHYEMTYYGLGVRNGDCRFTGGTVSHLHVHVVVGDVDNPEHEPVRMKFSSRPPEQAGSTP</sequence>
<dbReference type="EC" id="2.1.1.-" evidence="3"/>
<dbReference type="Pfam" id="PF01230">
    <property type="entry name" value="HIT"/>
    <property type="match status" value="1"/>
</dbReference>
<dbReference type="GO" id="GO:0032259">
    <property type="term" value="P:methylation"/>
    <property type="evidence" value="ECO:0007669"/>
    <property type="project" value="UniProtKB-KW"/>
</dbReference>
<evidence type="ECO:0000259" key="2">
    <source>
        <dbReference type="PROSITE" id="PS51084"/>
    </source>
</evidence>
<accession>A0ABW2GSN2</accession>
<organism evidence="3 4">
    <name type="scientific">Catellatospora aurea</name>
    <dbReference type="NCBI Taxonomy" id="1337874"/>
    <lineage>
        <taxon>Bacteria</taxon>
        <taxon>Bacillati</taxon>
        <taxon>Actinomycetota</taxon>
        <taxon>Actinomycetes</taxon>
        <taxon>Micromonosporales</taxon>
        <taxon>Micromonosporaceae</taxon>
        <taxon>Catellatospora</taxon>
    </lineage>
</organism>
<evidence type="ECO:0000256" key="1">
    <source>
        <dbReference type="PROSITE-ProRule" id="PRU00464"/>
    </source>
</evidence>
<dbReference type="EMBL" id="JBHTAC010000009">
    <property type="protein sequence ID" value="MFC7243030.1"/>
    <property type="molecule type" value="Genomic_DNA"/>
</dbReference>
<dbReference type="InterPro" id="IPR036265">
    <property type="entry name" value="HIT-like_sf"/>
</dbReference>
<proteinExistence type="predicted"/>
<keyword evidence="4" id="KW-1185">Reference proteome</keyword>
<dbReference type="PROSITE" id="PS51084">
    <property type="entry name" value="HIT_2"/>
    <property type="match status" value="1"/>
</dbReference>
<evidence type="ECO:0000313" key="3">
    <source>
        <dbReference type="EMBL" id="MFC7243030.1"/>
    </source>
</evidence>
<evidence type="ECO:0000313" key="4">
    <source>
        <dbReference type="Proteomes" id="UP001596392"/>
    </source>
</evidence>
<dbReference type="InterPro" id="IPR011146">
    <property type="entry name" value="HIT-like"/>
</dbReference>
<dbReference type="SUPFAM" id="SSF54197">
    <property type="entry name" value="HIT-like"/>
    <property type="match status" value="1"/>
</dbReference>
<comment type="caution">
    <text evidence="3">The sequence shown here is derived from an EMBL/GenBank/DDBJ whole genome shotgun (WGS) entry which is preliminary data.</text>
</comment>
<feature type="domain" description="HIT" evidence="2">
    <location>
        <begin position="27"/>
        <end position="135"/>
    </location>
</feature>
<name>A0ABW2GSN2_9ACTN</name>
<keyword evidence="3" id="KW-0489">Methyltransferase</keyword>
<dbReference type="Gene3D" id="3.30.428.10">
    <property type="entry name" value="HIT-like"/>
    <property type="match status" value="1"/>
</dbReference>